<evidence type="ECO:0000256" key="14">
    <source>
        <dbReference type="ARBA" id="ARBA00022989"/>
    </source>
</evidence>
<dbReference type="Pfam" id="PF13493">
    <property type="entry name" value="DUF4118"/>
    <property type="match status" value="1"/>
</dbReference>
<dbReference type="GO" id="GO:0005524">
    <property type="term" value="F:ATP binding"/>
    <property type="evidence" value="ECO:0007669"/>
    <property type="project" value="UniProtKB-KW"/>
</dbReference>
<dbReference type="SMART" id="SM00911">
    <property type="entry name" value="HWE_HK"/>
    <property type="match status" value="1"/>
</dbReference>
<evidence type="ECO:0000256" key="2">
    <source>
        <dbReference type="ARBA" id="ARBA00004141"/>
    </source>
</evidence>
<comment type="caution">
    <text evidence="21">The sequence shown here is derived from an EMBL/GenBank/DDBJ whole genome shotgun (WGS) entry which is preliminary data.</text>
</comment>
<evidence type="ECO:0000256" key="15">
    <source>
        <dbReference type="ARBA" id="ARBA00023012"/>
    </source>
</evidence>
<sequence>MFAEAATSALVASTARQRPIVSLALAIGAVLLAASVRWLAGDWLGASIPFLTFFPAVLVSAFVGGLWGGAVATILSAIVAGYLFLEPTSQSMLSVRSGASLVGFVIVAAIIVFVIVLLRQAIETIAAQEQNQRMLIESAPNGVIVVGADGLIVGVNARSETLFGYERAELIGKYVEVLVPGKIRAAHVAYRDQFLRAPQTRPMGAGRDLCARRRDGSEFPVEIGLNPIRWEGRRAVLATVTDITERKQHEERQAILARELEHRVGNMFAVILATIRRTLTRGRSIAEAEQLLTQRIQLLADAHAVLSESLFTQISVDRLLMSSVGSFRDQLVTSGPDIMVKAKAAEAFSFIFHELLTNAVKHGALSRPGGVVSVSKEVGTQGAGGFFRLTWREAGGPPVGSVSRKGFGSFILLEFPKQFGGDATLDYQTGGLVYDLKLPLDAITDKAPSATPAG</sequence>
<keyword evidence="7" id="KW-0288">FMN</keyword>
<evidence type="ECO:0000313" key="22">
    <source>
        <dbReference type="Proteomes" id="UP001144323"/>
    </source>
</evidence>
<dbReference type="GO" id="GO:0016020">
    <property type="term" value="C:membrane"/>
    <property type="evidence" value="ECO:0007669"/>
    <property type="project" value="UniProtKB-SubCell"/>
</dbReference>
<dbReference type="InterPro" id="IPR038318">
    <property type="entry name" value="KdpD_sf"/>
</dbReference>
<dbReference type="SUPFAM" id="SSF55785">
    <property type="entry name" value="PYP-like sensor domain (PAS domain)"/>
    <property type="match status" value="1"/>
</dbReference>
<keyword evidence="12" id="KW-0418">Kinase</keyword>
<gene>
    <name evidence="21" type="ORF">LMG27198_26860</name>
</gene>
<keyword evidence="6" id="KW-0285">Flavoprotein</keyword>
<dbReference type="CDD" id="cd00130">
    <property type="entry name" value="PAS"/>
    <property type="match status" value="1"/>
</dbReference>
<evidence type="ECO:0000256" key="17">
    <source>
        <dbReference type="ARBA" id="ARBA00023136"/>
    </source>
</evidence>
<evidence type="ECO:0000256" key="13">
    <source>
        <dbReference type="ARBA" id="ARBA00022840"/>
    </source>
</evidence>
<dbReference type="InterPro" id="IPR035965">
    <property type="entry name" value="PAS-like_dom_sf"/>
</dbReference>
<evidence type="ECO:0000256" key="12">
    <source>
        <dbReference type="ARBA" id="ARBA00022777"/>
    </source>
</evidence>
<dbReference type="EMBL" id="BSEC01000001">
    <property type="protein sequence ID" value="GLI93694.1"/>
    <property type="molecule type" value="Genomic_DNA"/>
</dbReference>
<dbReference type="Pfam" id="PF00989">
    <property type="entry name" value="PAS"/>
    <property type="match status" value="1"/>
</dbReference>
<dbReference type="InterPro" id="IPR000700">
    <property type="entry name" value="PAS-assoc_C"/>
</dbReference>
<evidence type="ECO:0000256" key="5">
    <source>
        <dbReference type="ARBA" id="ARBA00022553"/>
    </source>
</evidence>
<reference evidence="21" key="1">
    <citation type="journal article" date="2023" name="Int. J. Syst. Evol. Microbiol.">
        <title>Methylocystis iwaonis sp. nov., a type II methane-oxidizing bacterium from surface soil of a rice paddy field in Japan, and emended description of the genus Methylocystis (ex Whittenbury et al. 1970) Bowman et al. 1993.</title>
        <authorList>
            <person name="Kaise H."/>
            <person name="Sawadogo J.B."/>
            <person name="Alam M.S."/>
            <person name="Ueno C."/>
            <person name="Dianou D."/>
            <person name="Shinjo R."/>
            <person name="Asakawa S."/>
        </authorList>
    </citation>
    <scope>NUCLEOTIDE SEQUENCE</scope>
    <source>
        <strain evidence="21">LMG27198</strain>
    </source>
</reference>
<dbReference type="InterPro" id="IPR036890">
    <property type="entry name" value="HATPase_C_sf"/>
</dbReference>
<organism evidence="21 22">
    <name type="scientific">Methylocystis echinoides</name>
    <dbReference type="NCBI Taxonomy" id="29468"/>
    <lineage>
        <taxon>Bacteria</taxon>
        <taxon>Pseudomonadati</taxon>
        <taxon>Pseudomonadota</taxon>
        <taxon>Alphaproteobacteria</taxon>
        <taxon>Hyphomicrobiales</taxon>
        <taxon>Methylocystaceae</taxon>
        <taxon>Methylocystis</taxon>
    </lineage>
</organism>
<feature type="transmembrane region" description="Helical" evidence="18">
    <location>
        <begin position="97"/>
        <end position="118"/>
    </location>
</feature>
<keyword evidence="17 18" id="KW-0472">Membrane</keyword>
<dbReference type="RefSeq" id="WP_281803660.1">
    <property type="nucleotide sequence ID" value="NZ_BSEC01000001.1"/>
</dbReference>
<evidence type="ECO:0000256" key="3">
    <source>
        <dbReference type="ARBA" id="ARBA00012438"/>
    </source>
</evidence>
<evidence type="ECO:0000256" key="18">
    <source>
        <dbReference type="SAM" id="Phobius"/>
    </source>
</evidence>
<dbReference type="NCBIfam" id="TIGR00229">
    <property type="entry name" value="sensory_box"/>
    <property type="match status" value="1"/>
</dbReference>
<feature type="transmembrane region" description="Helical" evidence="18">
    <location>
        <begin position="20"/>
        <end position="40"/>
    </location>
</feature>
<evidence type="ECO:0000256" key="16">
    <source>
        <dbReference type="ARBA" id="ARBA00023026"/>
    </source>
</evidence>
<comment type="subcellular location">
    <subcellularLocation>
        <location evidence="2">Membrane</location>
        <topology evidence="2">Multi-pass membrane protein</topology>
    </subcellularLocation>
</comment>
<dbReference type="PANTHER" id="PTHR41523:SF8">
    <property type="entry name" value="ETHYLENE RESPONSE SENSOR PROTEIN"/>
    <property type="match status" value="1"/>
</dbReference>
<evidence type="ECO:0000256" key="1">
    <source>
        <dbReference type="ARBA" id="ARBA00000085"/>
    </source>
</evidence>
<keyword evidence="5" id="KW-0597">Phosphoprotein</keyword>
<dbReference type="Gene3D" id="3.30.450.20">
    <property type="entry name" value="PAS domain"/>
    <property type="match status" value="1"/>
</dbReference>
<evidence type="ECO:0000259" key="19">
    <source>
        <dbReference type="PROSITE" id="PS50112"/>
    </source>
</evidence>
<dbReference type="PROSITE" id="PS50112">
    <property type="entry name" value="PAS"/>
    <property type="match status" value="1"/>
</dbReference>
<keyword evidence="8" id="KW-0808">Transferase</keyword>
<dbReference type="InterPro" id="IPR000014">
    <property type="entry name" value="PAS"/>
</dbReference>
<dbReference type="EC" id="2.7.13.3" evidence="3"/>
<keyword evidence="14 18" id="KW-1133">Transmembrane helix</keyword>
<dbReference type="Proteomes" id="UP001144323">
    <property type="component" value="Unassembled WGS sequence"/>
</dbReference>
<dbReference type="GO" id="GO:0000160">
    <property type="term" value="P:phosphorelay signal transduction system"/>
    <property type="evidence" value="ECO:0007669"/>
    <property type="project" value="UniProtKB-KW"/>
</dbReference>
<dbReference type="InterPro" id="IPR013767">
    <property type="entry name" value="PAS_fold"/>
</dbReference>
<feature type="domain" description="PAS" evidence="19">
    <location>
        <begin position="128"/>
        <end position="180"/>
    </location>
</feature>
<evidence type="ECO:0000256" key="9">
    <source>
        <dbReference type="ARBA" id="ARBA00022692"/>
    </source>
</evidence>
<keyword evidence="16" id="KW-0843">Virulence</keyword>
<keyword evidence="13" id="KW-0067">ATP-binding</keyword>
<dbReference type="Gene3D" id="1.20.120.620">
    <property type="entry name" value="Backbone structure of the membrane domain of e. Coli histidine kinase receptor kdpd"/>
    <property type="match status" value="1"/>
</dbReference>
<dbReference type="PANTHER" id="PTHR41523">
    <property type="entry name" value="TWO-COMPONENT SYSTEM SENSOR PROTEIN"/>
    <property type="match status" value="1"/>
</dbReference>
<feature type="transmembrane region" description="Helical" evidence="18">
    <location>
        <begin position="52"/>
        <end position="85"/>
    </location>
</feature>
<evidence type="ECO:0000256" key="6">
    <source>
        <dbReference type="ARBA" id="ARBA00022630"/>
    </source>
</evidence>
<evidence type="ECO:0000259" key="20">
    <source>
        <dbReference type="PROSITE" id="PS50113"/>
    </source>
</evidence>
<keyword evidence="9 18" id="KW-0812">Transmembrane</keyword>
<evidence type="ECO:0000256" key="11">
    <source>
        <dbReference type="ARBA" id="ARBA00022741"/>
    </source>
</evidence>
<keyword evidence="11" id="KW-0547">Nucleotide-binding</keyword>
<evidence type="ECO:0000313" key="21">
    <source>
        <dbReference type="EMBL" id="GLI93694.1"/>
    </source>
</evidence>
<dbReference type="Pfam" id="PF07536">
    <property type="entry name" value="HWE_HK"/>
    <property type="match status" value="1"/>
</dbReference>
<dbReference type="InterPro" id="IPR011102">
    <property type="entry name" value="Sig_transdc_His_kinase_HWE"/>
</dbReference>
<evidence type="ECO:0000256" key="10">
    <source>
        <dbReference type="ARBA" id="ARBA00022737"/>
    </source>
</evidence>
<dbReference type="Gene3D" id="3.30.565.10">
    <property type="entry name" value="Histidine kinase-like ATPase, C-terminal domain"/>
    <property type="match status" value="1"/>
</dbReference>
<dbReference type="GO" id="GO:0004673">
    <property type="term" value="F:protein histidine kinase activity"/>
    <property type="evidence" value="ECO:0007669"/>
    <property type="project" value="UniProtKB-EC"/>
</dbReference>
<dbReference type="PROSITE" id="PS50113">
    <property type="entry name" value="PAC"/>
    <property type="match status" value="1"/>
</dbReference>
<dbReference type="InterPro" id="IPR025201">
    <property type="entry name" value="KdpD_TM"/>
</dbReference>
<keyword evidence="22" id="KW-1185">Reference proteome</keyword>
<comment type="catalytic activity">
    <reaction evidence="1">
        <text>ATP + protein L-histidine = ADP + protein N-phospho-L-histidine.</text>
        <dbReference type="EC" id="2.7.13.3"/>
    </reaction>
</comment>
<dbReference type="AlphaFoldDB" id="A0A9W6GVL0"/>
<name>A0A9W6GVL0_9HYPH</name>
<dbReference type="SMART" id="SM00091">
    <property type="entry name" value="PAS"/>
    <property type="match status" value="1"/>
</dbReference>
<dbReference type="GO" id="GO:0006355">
    <property type="term" value="P:regulation of DNA-templated transcription"/>
    <property type="evidence" value="ECO:0007669"/>
    <property type="project" value="InterPro"/>
</dbReference>
<feature type="domain" description="PAC" evidence="20">
    <location>
        <begin position="205"/>
        <end position="255"/>
    </location>
</feature>
<evidence type="ECO:0000256" key="8">
    <source>
        <dbReference type="ARBA" id="ARBA00022679"/>
    </source>
</evidence>
<protein>
    <recommendedName>
        <fullName evidence="4">Blue-light-activated histidine kinase</fullName>
        <ecNumber evidence="3">2.7.13.3</ecNumber>
    </recommendedName>
</protein>
<proteinExistence type="predicted"/>
<evidence type="ECO:0000256" key="7">
    <source>
        <dbReference type="ARBA" id="ARBA00022643"/>
    </source>
</evidence>
<evidence type="ECO:0000256" key="4">
    <source>
        <dbReference type="ARBA" id="ARBA00021740"/>
    </source>
</evidence>
<accession>A0A9W6GVL0</accession>
<keyword evidence="15" id="KW-0902">Two-component regulatory system</keyword>
<keyword evidence="10" id="KW-0677">Repeat</keyword>